<dbReference type="PATRIC" id="fig|512763.3.peg.1777"/>
<proteinExistence type="predicted"/>
<dbReference type="KEGG" id="rti:DC20_08075"/>
<sequence>MNLFPNSPIKMDYTPATDILYVEYPDLDSALLPVIKNSFTILVEAIVNYDVKRLLLDASRTHVSISEEENRDISIQLATALAKTRLQKVARIQPLDPVLENKAQNNISRIHQKGVLTYELRTFSSNQEAVKWLQS</sequence>
<keyword evidence="2" id="KW-1185">Reference proteome</keyword>
<accession>A0A0P0C6I6</accession>
<organism evidence="1 2">
    <name type="scientific">Rufibacter tibetensis</name>
    <dbReference type="NCBI Taxonomy" id="512763"/>
    <lineage>
        <taxon>Bacteria</taxon>
        <taxon>Pseudomonadati</taxon>
        <taxon>Bacteroidota</taxon>
        <taxon>Cytophagia</taxon>
        <taxon>Cytophagales</taxon>
        <taxon>Hymenobacteraceae</taxon>
        <taxon>Rufibacter</taxon>
    </lineage>
</organism>
<gene>
    <name evidence="1" type="ORF">DC20_08075</name>
</gene>
<reference evidence="1 2" key="1">
    <citation type="submission" date="2015-08" db="EMBL/GenBank/DDBJ databases">
        <title>Complete genome sequence of Rufibacter tibetensis strain 1351t, a radiation-resistant bacterium from tibet plateau.</title>
        <authorList>
            <person name="Dai J."/>
        </authorList>
    </citation>
    <scope>NUCLEOTIDE SEQUENCE [LARGE SCALE GENOMIC DNA]</scope>
    <source>
        <strain evidence="1 2">1351</strain>
    </source>
</reference>
<evidence type="ECO:0008006" key="3">
    <source>
        <dbReference type="Google" id="ProtNLM"/>
    </source>
</evidence>
<dbReference type="STRING" id="512763.DC20_08075"/>
<dbReference type="EMBL" id="CP012643">
    <property type="protein sequence ID" value="ALI98942.1"/>
    <property type="molecule type" value="Genomic_DNA"/>
</dbReference>
<evidence type="ECO:0000313" key="1">
    <source>
        <dbReference type="EMBL" id="ALI98942.1"/>
    </source>
</evidence>
<dbReference type="Proteomes" id="UP000061382">
    <property type="component" value="Chromosome"/>
</dbReference>
<name>A0A0P0C6I6_9BACT</name>
<dbReference type="AlphaFoldDB" id="A0A0P0C6I6"/>
<evidence type="ECO:0000313" key="2">
    <source>
        <dbReference type="Proteomes" id="UP000061382"/>
    </source>
</evidence>
<protein>
    <recommendedName>
        <fullName evidence="3">STAS/SEC14 domain-containing protein</fullName>
    </recommendedName>
</protein>